<evidence type="ECO:0000256" key="3">
    <source>
        <dbReference type="ARBA" id="ARBA00022483"/>
    </source>
</evidence>
<reference evidence="6 7" key="1">
    <citation type="submission" date="2016-04" db="EMBL/GenBank/DDBJ databases">
        <title>Evolutionary innovation and constraint leading to complex multicellularity in the Ascomycota.</title>
        <authorList>
            <person name="Cisse O."/>
            <person name="Nguyen A."/>
            <person name="Hewitt D.A."/>
            <person name="Jedd G."/>
            <person name="Stajich J.E."/>
        </authorList>
    </citation>
    <scope>NUCLEOTIDE SEQUENCE [LARGE SCALE GENOMIC DNA]</scope>
    <source>
        <strain evidence="6 7">DAH-3</strain>
    </source>
</reference>
<proteinExistence type="inferred from homology"/>
<keyword evidence="7" id="KW-1185">Reference proteome</keyword>
<organism evidence="6 7">
    <name type="scientific">Neolecta irregularis (strain DAH-3)</name>
    <dbReference type="NCBI Taxonomy" id="1198029"/>
    <lineage>
        <taxon>Eukaryota</taxon>
        <taxon>Fungi</taxon>
        <taxon>Dikarya</taxon>
        <taxon>Ascomycota</taxon>
        <taxon>Taphrinomycotina</taxon>
        <taxon>Neolectales</taxon>
        <taxon>Neolectaceae</taxon>
        <taxon>Neolecta</taxon>
    </lineage>
</organism>
<feature type="domain" description="Exocyst complex component EXOC2/Sec5 N-terminal" evidence="5">
    <location>
        <begin position="86"/>
        <end position="906"/>
    </location>
</feature>
<dbReference type="Proteomes" id="UP000186594">
    <property type="component" value="Unassembled WGS sequence"/>
</dbReference>
<evidence type="ECO:0000256" key="2">
    <source>
        <dbReference type="ARBA" id="ARBA00022448"/>
    </source>
</evidence>
<comment type="similarity">
    <text evidence="1 4">Belongs to the SEC5 family.</text>
</comment>
<dbReference type="SUPFAM" id="SSF48371">
    <property type="entry name" value="ARM repeat"/>
    <property type="match status" value="1"/>
</dbReference>
<dbReference type="GO" id="GO:0000145">
    <property type="term" value="C:exocyst"/>
    <property type="evidence" value="ECO:0007669"/>
    <property type="project" value="UniProtKB-UniRule"/>
</dbReference>
<accession>A0A1U7LI68</accession>
<evidence type="ECO:0000256" key="1">
    <source>
        <dbReference type="ARBA" id="ARBA00010578"/>
    </source>
</evidence>
<keyword evidence="3 4" id="KW-0268">Exocytosis</keyword>
<name>A0A1U7LI68_NEOID</name>
<dbReference type="InterPro" id="IPR039481">
    <property type="entry name" value="EXOC2/Sec5_N_dom"/>
</dbReference>
<dbReference type="EMBL" id="LXFE01003445">
    <property type="protein sequence ID" value="OLL22347.1"/>
    <property type="molecule type" value="Genomic_DNA"/>
</dbReference>
<dbReference type="PANTHER" id="PTHR13043:SF1">
    <property type="entry name" value="EXOCYST COMPLEX COMPONENT 2"/>
    <property type="match status" value="1"/>
</dbReference>
<comment type="caution">
    <text evidence="6">The sequence shown here is derived from an EMBL/GenBank/DDBJ whole genome shotgun (WGS) entry which is preliminary data.</text>
</comment>
<dbReference type="InterPro" id="IPR029175">
    <property type="entry name" value="EXOC2/Sec5"/>
</dbReference>
<dbReference type="OMA" id="RMWMDVD"/>
<dbReference type="OrthoDB" id="26242at2759"/>
<dbReference type="Pfam" id="PF15469">
    <property type="entry name" value="Sec5"/>
    <property type="match status" value="1"/>
</dbReference>
<dbReference type="GO" id="GO:0006887">
    <property type="term" value="P:exocytosis"/>
    <property type="evidence" value="ECO:0007669"/>
    <property type="project" value="UniProtKB-KW"/>
</dbReference>
<dbReference type="AlphaFoldDB" id="A0A1U7LI68"/>
<gene>
    <name evidence="6" type="ORF">NEOLI_003751</name>
</gene>
<comment type="subunit">
    <text evidence="4">Component of the exocyst complex.</text>
</comment>
<dbReference type="GO" id="GO:0015031">
    <property type="term" value="P:protein transport"/>
    <property type="evidence" value="ECO:0007669"/>
    <property type="project" value="UniProtKB-KW"/>
</dbReference>
<sequence length="930" mass="104981">MDIHDPEQANALFKFYRINNLEPDLWQDPTSAQNDLGDGRKNGFPLGLAGGPIDGETLSSNEPDPLGDIESPMEHAIFQCSLLNVRILRLKGLPVDKQLDLRAKYTISSKNFSPRDYLRDVHSDSTFLELEQGLEILNRSIDLRSEALRGLVENNFDRFVTAKTTIDTVYNEMRAATLNREKDYGVGPLKNIIADAKANANLIFQPILENKTKADRLRAALSVLERYKSFFNMPPSLMGHAAKNDHAAFVREYQKGEMLFEEYKQDVSRFPSGNSQRRVFEKVWGEVERVTGNFTETLWTRLRDPTRSNAEHLRIIGTLLELGINDNPIWFFLQAQYSHLTQKIKDVTNKHRINIETIRQKLLTRRTPSNEDVTAYLLLASRKSNVAKFDPLPINNMWDAVTEMVREITKSLARGPIDFWKTAMTFVQGRAQISLPLGPQARSKKHHKLTEKETLRCQSMAEDLLLLLANTISEIFCNPPIALPTAEIPSIQEEEEEATTGSVPMPTEFAFLPPHASVVGATIVLPALLNSLADMAMEIAALKPTPHVIELYRSMISKVRDRCTRAICQAWQRDAKQARLLEDWIRAKDDPDVTEFPAKFHAFERRVVAGLQKAVVVAEGSKHPALNTVVAPPSPSLVAFLKSQFLGSLYVAFESVYKLALATNAVEPRSSSRLDLAIVGDERRVDISESETRILLAISNIALLKNNIIPKLINQFENATVISMTDDIKTLNSSLQQLDVKLFHEFTKRKMSAIAETVRSGILRPLVDWLEMGKPTEVRSYVFEALFSLVLVHSQVSTVTPSLVQRVLQFLLEHLTHEILQCFRKVLSFGMGGMLQATLEVEFFHQTLNYYVSQKASDTLQMIYQTIEQAYQIGPTLNEDLTAELANVKKVLVSSRKSTSTHFLCFKKPREMITTKDKQGHRVSGSAARR</sequence>
<keyword evidence="2 4" id="KW-0813">Transport</keyword>
<evidence type="ECO:0000313" key="7">
    <source>
        <dbReference type="Proteomes" id="UP000186594"/>
    </source>
</evidence>
<protein>
    <recommendedName>
        <fullName evidence="4">Exocyst complex component SEC5</fullName>
    </recommendedName>
</protein>
<evidence type="ECO:0000313" key="6">
    <source>
        <dbReference type="EMBL" id="OLL22347.1"/>
    </source>
</evidence>
<keyword evidence="4" id="KW-0653">Protein transport</keyword>
<comment type="function">
    <text evidence="4">Component of the exocyst complex involved in the docking of exocytic vesicles with fusion sites on the plasma membrane.</text>
</comment>
<evidence type="ECO:0000256" key="4">
    <source>
        <dbReference type="RuleBase" id="RU365069"/>
    </source>
</evidence>
<dbReference type="GO" id="GO:0006893">
    <property type="term" value="P:Golgi to plasma membrane transport"/>
    <property type="evidence" value="ECO:0007669"/>
    <property type="project" value="UniProtKB-UniRule"/>
</dbReference>
<evidence type="ECO:0000259" key="5">
    <source>
        <dbReference type="Pfam" id="PF15469"/>
    </source>
</evidence>
<dbReference type="PANTHER" id="PTHR13043">
    <property type="entry name" value="EXOCYST COMPLEX COMPONENT SEC5"/>
    <property type="match status" value="1"/>
</dbReference>
<dbReference type="InterPro" id="IPR016024">
    <property type="entry name" value="ARM-type_fold"/>
</dbReference>
<dbReference type="STRING" id="1198029.A0A1U7LI68"/>